<dbReference type="EMBL" id="LXQA010765489">
    <property type="protein sequence ID" value="MCI69920.1"/>
    <property type="molecule type" value="Genomic_DNA"/>
</dbReference>
<sequence>PPIADIYHMRYEMLEHVHISEAIQASEAGKLQKLEPELVTWNLLLRTTHRKLQNFRT</sequence>
<dbReference type="Proteomes" id="UP000265520">
    <property type="component" value="Unassembled WGS sequence"/>
</dbReference>
<name>A0A392UBX1_9FABA</name>
<evidence type="ECO:0000313" key="2">
    <source>
        <dbReference type="Proteomes" id="UP000265520"/>
    </source>
</evidence>
<feature type="non-terminal residue" evidence="1">
    <location>
        <position position="1"/>
    </location>
</feature>
<evidence type="ECO:0000313" key="1">
    <source>
        <dbReference type="EMBL" id="MCI69920.1"/>
    </source>
</evidence>
<accession>A0A392UBX1</accession>
<comment type="caution">
    <text evidence="1">The sequence shown here is derived from an EMBL/GenBank/DDBJ whole genome shotgun (WGS) entry which is preliminary data.</text>
</comment>
<protein>
    <submittedName>
        <fullName evidence="1">Uncharacterized protein</fullName>
    </submittedName>
</protein>
<proteinExistence type="predicted"/>
<dbReference type="AlphaFoldDB" id="A0A392UBX1"/>
<organism evidence="1 2">
    <name type="scientific">Trifolium medium</name>
    <dbReference type="NCBI Taxonomy" id="97028"/>
    <lineage>
        <taxon>Eukaryota</taxon>
        <taxon>Viridiplantae</taxon>
        <taxon>Streptophyta</taxon>
        <taxon>Embryophyta</taxon>
        <taxon>Tracheophyta</taxon>
        <taxon>Spermatophyta</taxon>
        <taxon>Magnoliopsida</taxon>
        <taxon>eudicotyledons</taxon>
        <taxon>Gunneridae</taxon>
        <taxon>Pentapetalae</taxon>
        <taxon>rosids</taxon>
        <taxon>fabids</taxon>
        <taxon>Fabales</taxon>
        <taxon>Fabaceae</taxon>
        <taxon>Papilionoideae</taxon>
        <taxon>50 kb inversion clade</taxon>
        <taxon>NPAAA clade</taxon>
        <taxon>Hologalegina</taxon>
        <taxon>IRL clade</taxon>
        <taxon>Trifolieae</taxon>
        <taxon>Trifolium</taxon>
    </lineage>
</organism>
<reference evidence="1 2" key="1">
    <citation type="journal article" date="2018" name="Front. Plant Sci.">
        <title>Red Clover (Trifolium pratense) and Zigzag Clover (T. medium) - A Picture of Genomic Similarities and Differences.</title>
        <authorList>
            <person name="Dluhosova J."/>
            <person name="Istvanek J."/>
            <person name="Nedelnik J."/>
            <person name="Repkova J."/>
        </authorList>
    </citation>
    <scope>NUCLEOTIDE SEQUENCE [LARGE SCALE GENOMIC DNA]</scope>
    <source>
        <strain evidence="2">cv. 10/8</strain>
        <tissue evidence="1">Leaf</tissue>
    </source>
</reference>
<keyword evidence="2" id="KW-1185">Reference proteome</keyword>